<dbReference type="RefSeq" id="WP_343758817.1">
    <property type="nucleotide sequence ID" value="NZ_BAAACG010000004.1"/>
</dbReference>
<name>A0ABN1JBG2_9CLOT</name>
<dbReference type="InterPro" id="IPR036390">
    <property type="entry name" value="WH_DNA-bd_sf"/>
</dbReference>
<dbReference type="PIRSF" id="PIRSF037847">
    <property type="entry name" value="NiaR"/>
    <property type="match status" value="1"/>
</dbReference>
<dbReference type="Pfam" id="PF02829">
    <property type="entry name" value="3H"/>
    <property type="match status" value="1"/>
</dbReference>
<organism evidence="3 4">
    <name type="scientific">Clostridium oceanicum</name>
    <dbReference type="NCBI Taxonomy" id="1543"/>
    <lineage>
        <taxon>Bacteria</taxon>
        <taxon>Bacillati</taxon>
        <taxon>Bacillota</taxon>
        <taxon>Clostridia</taxon>
        <taxon>Eubacteriales</taxon>
        <taxon>Clostridiaceae</taxon>
        <taxon>Clostridium</taxon>
    </lineage>
</organism>
<sequence>MKAKERRNNIKNLLINSSNPIKGQELAEKLGVTRQVIVKDIALLRAEGKKIIATPEGYLVTKNQENLITKIIAVSHNVEDIQDELETVIKFGGIVKDVVVEHSVYGEIKAMIMIKSLYDVHNFMKKINKGKGEPLLVLTGGIHLHTICADNDEIMDNILSELKNKKYLIY</sequence>
<dbReference type="EMBL" id="BAAACG010000004">
    <property type="protein sequence ID" value="GAA0734394.1"/>
    <property type="molecule type" value="Genomic_DNA"/>
</dbReference>
<dbReference type="SUPFAM" id="SSF75500">
    <property type="entry name" value="Putative transcriptional regulator TM1602, C-terminal domain"/>
    <property type="match status" value="1"/>
</dbReference>
<reference evidence="4" key="1">
    <citation type="journal article" date="2019" name="Int. J. Syst. Evol. Microbiol.">
        <title>The Global Catalogue of Microorganisms (GCM) 10K type strain sequencing project: providing services to taxonomists for standard genome sequencing and annotation.</title>
        <authorList>
            <consortium name="The Broad Institute Genomics Platform"/>
            <consortium name="The Broad Institute Genome Sequencing Center for Infectious Disease"/>
            <person name="Wu L."/>
            <person name="Ma J."/>
        </authorList>
    </citation>
    <scope>NUCLEOTIDE SEQUENCE [LARGE SCALE GENOMIC DNA]</scope>
    <source>
        <strain evidence="4">JCM 1407</strain>
    </source>
</reference>
<dbReference type="Pfam" id="PF08279">
    <property type="entry name" value="HTH_11"/>
    <property type="match status" value="1"/>
</dbReference>
<feature type="domain" description="Helix-turn-helix type 11" evidence="2">
    <location>
        <begin position="6"/>
        <end position="58"/>
    </location>
</feature>
<comment type="caution">
    <text evidence="3">The sequence shown here is derived from an EMBL/GenBank/DDBJ whole genome shotgun (WGS) entry which is preliminary data.</text>
</comment>
<evidence type="ECO:0000259" key="2">
    <source>
        <dbReference type="Pfam" id="PF08279"/>
    </source>
</evidence>
<accession>A0ABN1JBG2</accession>
<dbReference type="PANTHER" id="PTHR40068">
    <property type="entry name" value="TRANSCRIPTION REPRESSOR NIAR-RELATED"/>
    <property type="match status" value="1"/>
</dbReference>
<gene>
    <name evidence="3" type="ORF">GCM10008906_06470</name>
</gene>
<feature type="domain" description="3H" evidence="1">
    <location>
        <begin position="72"/>
        <end position="168"/>
    </location>
</feature>
<evidence type="ECO:0000313" key="4">
    <source>
        <dbReference type="Proteomes" id="UP001501510"/>
    </source>
</evidence>
<dbReference type="InterPro" id="IPR035922">
    <property type="entry name" value="3H_dom_sf"/>
</dbReference>
<dbReference type="Proteomes" id="UP001501510">
    <property type="component" value="Unassembled WGS sequence"/>
</dbReference>
<proteinExistence type="predicted"/>
<evidence type="ECO:0000313" key="3">
    <source>
        <dbReference type="EMBL" id="GAA0734394.1"/>
    </source>
</evidence>
<dbReference type="InterPro" id="IPR013196">
    <property type="entry name" value="HTH_11"/>
</dbReference>
<dbReference type="InterPro" id="IPR004173">
    <property type="entry name" value="3H_domain"/>
</dbReference>
<dbReference type="Gene3D" id="1.10.10.10">
    <property type="entry name" value="Winged helix-like DNA-binding domain superfamily/Winged helix DNA-binding domain"/>
    <property type="match status" value="1"/>
</dbReference>
<dbReference type="SUPFAM" id="SSF46785">
    <property type="entry name" value="Winged helix' DNA-binding domain"/>
    <property type="match status" value="1"/>
</dbReference>
<dbReference type="PANTHER" id="PTHR40068:SF1">
    <property type="entry name" value="TRANSCRIPTION REPRESSOR NIAR-RELATED"/>
    <property type="match status" value="1"/>
</dbReference>
<evidence type="ECO:0000259" key="1">
    <source>
        <dbReference type="Pfam" id="PF02829"/>
    </source>
</evidence>
<dbReference type="InterPro" id="IPR026043">
    <property type="entry name" value="NadR"/>
</dbReference>
<protein>
    <submittedName>
        <fullName evidence="3">Transcription repressor NadR</fullName>
    </submittedName>
</protein>
<keyword evidence="4" id="KW-1185">Reference proteome</keyword>
<dbReference type="InterPro" id="IPR036388">
    <property type="entry name" value="WH-like_DNA-bd_sf"/>
</dbReference>
<dbReference type="Gene3D" id="3.30.1340.20">
    <property type="entry name" value="3H domain"/>
    <property type="match status" value="1"/>
</dbReference>